<name>A0A8J2UCP0_9BACT</name>
<reference evidence="3" key="2">
    <citation type="submission" date="2020-09" db="EMBL/GenBank/DDBJ databases">
        <authorList>
            <person name="Sun Q."/>
            <person name="Zhou Y."/>
        </authorList>
    </citation>
    <scope>NUCLEOTIDE SEQUENCE</scope>
    <source>
        <strain evidence="3">CGMCC 1.15448</strain>
    </source>
</reference>
<evidence type="ECO:0000313" key="4">
    <source>
        <dbReference type="Proteomes" id="UP000607559"/>
    </source>
</evidence>
<dbReference type="Gene3D" id="3.30.530.20">
    <property type="match status" value="2"/>
</dbReference>
<comment type="similarity">
    <text evidence="1">Belongs to the AHA1 family.</text>
</comment>
<keyword evidence="4" id="KW-1185">Reference proteome</keyword>
<gene>
    <name evidence="3" type="ORF">GCM10011511_22840</name>
</gene>
<organism evidence="3 4">
    <name type="scientific">Puia dinghuensis</name>
    <dbReference type="NCBI Taxonomy" id="1792502"/>
    <lineage>
        <taxon>Bacteria</taxon>
        <taxon>Pseudomonadati</taxon>
        <taxon>Bacteroidota</taxon>
        <taxon>Chitinophagia</taxon>
        <taxon>Chitinophagales</taxon>
        <taxon>Chitinophagaceae</taxon>
        <taxon>Puia</taxon>
    </lineage>
</organism>
<dbReference type="Proteomes" id="UP000607559">
    <property type="component" value="Unassembled WGS sequence"/>
</dbReference>
<dbReference type="EMBL" id="BMJC01000002">
    <property type="protein sequence ID" value="GGA98952.1"/>
    <property type="molecule type" value="Genomic_DNA"/>
</dbReference>
<dbReference type="Pfam" id="PF08327">
    <property type="entry name" value="AHSA1"/>
    <property type="match status" value="2"/>
</dbReference>
<dbReference type="InterPro" id="IPR013538">
    <property type="entry name" value="ASHA1/2-like_C"/>
</dbReference>
<dbReference type="SUPFAM" id="SSF55961">
    <property type="entry name" value="Bet v1-like"/>
    <property type="match status" value="2"/>
</dbReference>
<accession>A0A8J2UCP0</accession>
<evidence type="ECO:0000259" key="2">
    <source>
        <dbReference type="Pfam" id="PF08327"/>
    </source>
</evidence>
<feature type="domain" description="Activator of Hsp90 ATPase homologue 1/2-like C-terminal" evidence="2">
    <location>
        <begin position="186"/>
        <end position="311"/>
    </location>
</feature>
<dbReference type="CDD" id="cd07814">
    <property type="entry name" value="SRPBCC_CalC_Aha1-like"/>
    <property type="match status" value="1"/>
</dbReference>
<reference evidence="3" key="1">
    <citation type="journal article" date="2014" name="Int. J. Syst. Evol. Microbiol.">
        <title>Complete genome sequence of Corynebacterium casei LMG S-19264T (=DSM 44701T), isolated from a smear-ripened cheese.</title>
        <authorList>
            <consortium name="US DOE Joint Genome Institute (JGI-PGF)"/>
            <person name="Walter F."/>
            <person name="Albersmeier A."/>
            <person name="Kalinowski J."/>
            <person name="Ruckert C."/>
        </authorList>
    </citation>
    <scope>NUCLEOTIDE SEQUENCE</scope>
    <source>
        <strain evidence="3">CGMCC 1.15448</strain>
    </source>
</reference>
<protein>
    <recommendedName>
        <fullName evidence="2">Activator of Hsp90 ATPase homologue 1/2-like C-terminal domain-containing protein</fullName>
    </recommendedName>
</protein>
<evidence type="ECO:0000313" key="3">
    <source>
        <dbReference type="EMBL" id="GGA98952.1"/>
    </source>
</evidence>
<evidence type="ECO:0000256" key="1">
    <source>
        <dbReference type="ARBA" id="ARBA00006817"/>
    </source>
</evidence>
<proteinExistence type="inferred from homology"/>
<dbReference type="InterPro" id="IPR023393">
    <property type="entry name" value="START-like_dom_sf"/>
</dbReference>
<dbReference type="RefSeq" id="WP_188931598.1">
    <property type="nucleotide sequence ID" value="NZ_BMJC01000002.1"/>
</dbReference>
<dbReference type="AlphaFoldDB" id="A0A8J2UCP0"/>
<feature type="domain" description="Activator of Hsp90 ATPase homologue 1/2-like C-terminal" evidence="2">
    <location>
        <begin position="32"/>
        <end position="137"/>
    </location>
</feature>
<comment type="caution">
    <text evidence="3">The sequence shown here is derived from an EMBL/GenBank/DDBJ whole genome shotgun (WGS) entry which is preliminary data.</text>
</comment>
<sequence length="319" mass="36497">MPEKNFTLSHLDGTFFRKGNVFGVRFERILNHPTSVVWKALTDPGALAKWLAPVTIEGDTITLQLTGGTMGGKILNWKKNALLEYVWYEGSIVRWELLTEGEGRCRLVFTHSGVMASQLEGAATGWHYHLDMLRRVLNHDELPASPVAIVAIWESISRDAAARYKAALPLLDTPAPSSFVMERVFDAPVDCVWKALTVRDQIRDWFMSIDGFEPEEGYEFTLVAMNNGKRYVHFCRVTEVIDQRRLTYSFRFQNTNGITFVTWELFPEGEKTRLRLTHEGLERIAHAGADYARQNFVEGWTYFFTKLTQILSGAAYYRV</sequence>